<protein>
    <submittedName>
        <fullName evidence="1">DUF4304 domain-containing protein</fullName>
    </submittedName>
</protein>
<comment type="caution">
    <text evidence="1">The sequence shown here is derived from an EMBL/GenBank/DDBJ whole genome shotgun (WGS) entry which is preliminary data.</text>
</comment>
<dbReference type="InterPro" id="IPR025412">
    <property type="entry name" value="DUF4304"/>
</dbReference>
<dbReference type="Pfam" id="PF14137">
    <property type="entry name" value="DUF4304"/>
    <property type="match status" value="1"/>
</dbReference>
<accession>A0ABT7TG97</accession>
<dbReference type="RefSeq" id="WP_289470202.1">
    <property type="nucleotide sequence ID" value="NZ_JAUCMM010000005.1"/>
</dbReference>
<organism evidence="1 2">
    <name type="scientific">Curtobacterium subtropicum</name>
    <dbReference type="NCBI Taxonomy" id="3055138"/>
    <lineage>
        <taxon>Bacteria</taxon>
        <taxon>Bacillati</taxon>
        <taxon>Actinomycetota</taxon>
        <taxon>Actinomycetes</taxon>
        <taxon>Micrococcales</taxon>
        <taxon>Microbacteriaceae</taxon>
        <taxon>Curtobacterium</taxon>
    </lineage>
</organism>
<name>A0ABT7TG97_9MICO</name>
<evidence type="ECO:0000313" key="1">
    <source>
        <dbReference type="EMBL" id="MDM7888570.1"/>
    </source>
</evidence>
<dbReference type="Proteomes" id="UP001235720">
    <property type="component" value="Unassembled WGS sequence"/>
</dbReference>
<keyword evidence="2" id="KW-1185">Reference proteome</keyword>
<proteinExistence type="predicted"/>
<gene>
    <name evidence="1" type="ORF">QUG98_08895</name>
</gene>
<sequence length="139" mass="16093">MITAEVVLRDRLRAAGFRKARNRRWFIDQEGLWVELELQRSRYGGRSFINIGLHLDDPHGGRDPDVYTRLDVWVDRDDVEDMLLDENPQLERQLSALAEDVIIPFVRTLTVPFMRSPQGHELLGHAQISAEAARAFHYA</sequence>
<evidence type="ECO:0000313" key="2">
    <source>
        <dbReference type="Proteomes" id="UP001235720"/>
    </source>
</evidence>
<dbReference type="EMBL" id="JAUCMM010000005">
    <property type="protein sequence ID" value="MDM7888570.1"/>
    <property type="molecule type" value="Genomic_DNA"/>
</dbReference>
<reference evidence="1 2" key="1">
    <citation type="submission" date="2023-06" db="EMBL/GenBank/DDBJ databases">
        <authorList>
            <person name="Feng G."/>
            <person name="Li J."/>
            <person name="Zhu H."/>
        </authorList>
    </citation>
    <scope>NUCLEOTIDE SEQUENCE [LARGE SCALE GENOMIC DNA]</scope>
    <source>
        <strain evidence="1 2">RHCJP20</strain>
    </source>
</reference>